<keyword evidence="1" id="KW-0472">Membrane</keyword>
<protein>
    <submittedName>
        <fullName evidence="2">44790_t:CDS:1</fullName>
    </submittedName>
</protein>
<evidence type="ECO:0000313" key="3">
    <source>
        <dbReference type="Proteomes" id="UP000789901"/>
    </source>
</evidence>
<feature type="transmembrane region" description="Helical" evidence="1">
    <location>
        <begin position="6"/>
        <end position="32"/>
    </location>
</feature>
<reference evidence="2 3" key="1">
    <citation type="submission" date="2021-06" db="EMBL/GenBank/DDBJ databases">
        <authorList>
            <person name="Kallberg Y."/>
            <person name="Tangrot J."/>
            <person name="Rosling A."/>
        </authorList>
    </citation>
    <scope>NUCLEOTIDE SEQUENCE [LARGE SCALE GENOMIC DNA]</scope>
    <source>
        <strain evidence="2 3">120-4 pot B 10/14</strain>
    </source>
</reference>
<gene>
    <name evidence="2" type="ORF">GMARGA_LOCUS41327</name>
</gene>
<proteinExistence type="predicted"/>
<sequence length="57" mass="6374">ISTAQNFYNILLLIVGPIILLILLGIFLWFYLRGRGKAKDRNNLDGIEGVAATYSAY</sequence>
<keyword evidence="1" id="KW-0812">Transmembrane</keyword>
<comment type="caution">
    <text evidence="2">The sequence shown here is derived from an EMBL/GenBank/DDBJ whole genome shotgun (WGS) entry which is preliminary data.</text>
</comment>
<keyword evidence="3" id="KW-1185">Reference proteome</keyword>
<name>A0ABN7XDK1_GIGMA</name>
<organism evidence="2 3">
    <name type="scientific">Gigaspora margarita</name>
    <dbReference type="NCBI Taxonomy" id="4874"/>
    <lineage>
        <taxon>Eukaryota</taxon>
        <taxon>Fungi</taxon>
        <taxon>Fungi incertae sedis</taxon>
        <taxon>Mucoromycota</taxon>
        <taxon>Glomeromycotina</taxon>
        <taxon>Glomeromycetes</taxon>
        <taxon>Diversisporales</taxon>
        <taxon>Gigasporaceae</taxon>
        <taxon>Gigaspora</taxon>
    </lineage>
</organism>
<evidence type="ECO:0000256" key="1">
    <source>
        <dbReference type="SAM" id="Phobius"/>
    </source>
</evidence>
<feature type="non-terminal residue" evidence="2">
    <location>
        <position position="1"/>
    </location>
</feature>
<evidence type="ECO:0000313" key="2">
    <source>
        <dbReference type="EMBL" id="CAG8852506.1"/>
    </source>
</evidence>
<dbReference type="EMBL" id="CAJVQB010112658">
    <property type="protein sequence ID" value="CAG8852506.1"/>
    <property type="molecule type" value="Genomic_DNA"/>
</dbReference>
<accession>A0ABN7XDK1</accession>
<keyword evidence="1" id="KW-1133">Transmembrane helix</keyword>
<dbReference type="Proteomes" id="UP000789901">
    <property type="component" value="Unassembled WGS sequence"/>
</dbReference>